<protein>
    <submittedName>
        <fullName evidence="1">Uncharacterized protein</fullName>
    </submittedName>
</protein>
<comment type="caution">
    <text evidence="1">The sequence shown here is derived from an EMBL/GenBank/DDBJ whole genome shotgun (WGS) entry which is preliminary data.</text>
</comment>
<sequence>MASSSWFKLGMASKSSYGPGDDPLLQQAVGKSLMRIPEGQTAQTLCKEFLSCLYKYIMGTLQDVYSPIFELTPIEFVFSTPAEWGEEYKMCLRMAATEAGFGSRINDKISMVDEPEAAALFTFEFYKEKGTKSIFQANKRVMVVDMGGGTVDLITYNVKSTSPFKVSEACPGTSAMCGGTTIDRELHRLLKAKYGNAFSSMSAKDISQGSVFMREFEDLKCRFGGESSSHSLFLQMDRNSGDGAEICGMFNRVLEPSIEKIMQQIAASEKGSRHPLQAIVLCGGLGSNPYILAKLKDFCENELKGKTQVIIPSDSWSAIATGAALSQTSRRFAIQDRICRWSYGILQHRQYIPGRDEGRETFNCPLKGRRTRGFLEWHIKKGQQMPSGFKWIDGYIALNSRRPLAGELQLYKCRKEIPPKTLCDGTIQLDFAGRAKMVKRKINNEVHVQIGQVMRTNTGEVEIVARIGNRGKSFACAKFEYEAEAVEDLESSELVNEKYWSEEGKERSFKGGIQEEDEEEEDDDELENLEW</sequence>
<gene>
    <name evidence="1" type="ORF">LOY88_006482</name>
</gene>
<accession>A0ACB8UN00</accession>
<organism evidence="1">
    <name type="scientific">Ophidiomyces ophidiicola</name>
    <dbReference type="NCBI Taxonomy" id="1387563"/>
    <lineage>
        <taxon>Eukaryota</taxon>
        <taxon>Fungi</taxon>
        <taxon>Dikarya</taxon>
        <taxon>Ascomycota</taxon>
        <taxon>Pezizomycotina</taxon>
        <taxon>Eurotiomycetes</taxon>
        <taxon>Eurotiomycetidae</taxon>
        <taxon>Onygenales</taxon>
        <taxon>Onygenaceae</taxon>
        <taxon>Ophidiomyces</taxon>
    </lineage>
</organism>
<evidence type="ECO:0000313" key="1">
    <source>
        <dbReference type="EMBL" id="KAI2381924.1"/>
    </source>
</evidence>
<dbReference type="EMBL" id="JALBCA010000158">
    <property type="protein sequence ID" value="KAI2381924.1"/>
    <property type="molecule type" value="Genomic_DNA"/>
</dbReference>
<name>A0ACB8UN00_9EURO</name>
<proteinExistence type="predicted"/>
<reference evidence="1" key="1">
    <citation type="journal article" date="2022" name="bioRxiv">
        <title>Population genetic analysis of Ophidiomyces ophidiicola, the causative agent of snake fungal disease, indicates recent introductions to the USA.</title>
        <authorList>
            <person name="Ladner J.T."/>
            <person name="Palmer J.M."/>
            <person name="Ettinger C.L."/>
            <person name="Stajich J.E."/>
            <person name="Farrell T.M."/>
            <person name="Glorioso B.M."/>
            <person name="Lawson B."/>
            <person name="Price S.J."/>
            <person name="Stengle A.G."/>
            <person name="Grear D.A."/>
            <person name="Lorch J.M."/>
        </authorList>
    </citation>
    <scope>NUCLEOTIDE SEQUENCE</scope>
    <source>
        <strain evidence="1">NWHC 24266-5</strain>
    </source>
</reference>